<proteinExistence type="predicted"/>
<organism evidence="2 3">
    <name type="scientific">Oryza meyeriana var. granulata</name>
    <dbReference type="NCBI Taxonomy" id="110450"/>
    <lineage>
        <taxon>Eukaryota</taxon>
        <taxon>Viridiplantae</taxon>
        <taxon>Streptophyta</taxon>
        <taxon>Embryophyta</taxon>
        <taxon>Tracheophyta</taxon>
        <taxon>Spermatophyta</taxon>
        <taxon>Magnoliopsida</taxon>
        <taxon>Liliopsida</taxon>
        <taxon>Poales</taxon>
        <taxon>Poaceae</taxon>
        <taxon>BOP clade</taxon>
        <taxon>Oryzoideae</taxon>
        <taxon>Oryzeae</taxon>
        <taxon>Oryzinae</taxon>
        <taxon>Oryza</taxon>
        <taxon>Oryza meyeriana</taxon>
    </lineage>
</organism>
<evidence type="ECO:0000313" key="2">
    <source>
        <dbReference type="EMBL" id="KAF0925723.1"/>
    </source>
</evidence>
<keyword evidence="3" id="KW-1185">Reference proteome</keyword>
<evidence type="ECO:0000256" key="1">
    <source>
        <dbReference type="SAM" id="MobiDB-lite"/>
    </source>
</evidence>
<accession>A0A6G1EM73</accession>
<gene>
    <name evidence="2" type="ORF">E2562_017284</name>
</gene>
<comment type="caution">
    <text evidence="2">The sequence shown here is derived from an EMBL/GenBank/DDBJ whole genome shotgun (WGS) entry which is preliminary data.</text>
</comment>
<feature type="region of interest" description="Disordered" evidence="1">
    <location>
        <begin position="65"/>
        <end position="88"/>
    </location>
</feature>
<sequence length="88" mass="10094">MHVGSNLIELDVVWRVDCADGERTALHHQQDRILVIVVRVSGHSTMPAGDPHTPRTTQLYVHSLTTQRGRMRKTRSTPTDERLLAWRK</sequence>
<reference evidence="2 3" key="1">
    <citation type="submission" date="2019-11" db="EMBL/GenBank/DDBJ databases">
        <title>Whole genome sequence of Oryza granulata.</title>
        <authorList>
            <person name="Li W."/>
        </authorList>
    </citation>
    <scope>NUCLEOTIDE SEQUENCE [LARGE SCALE GENOMIC DNA]</scope>
    <source>
        <strain evidence="3">cv. Menghai</strain>
        <tissue evidence="2">Leaf</tissue>
    </source>
</reference>
<dbReference type="Proteomes" id="UP000479710">
    <property type="component" value="Unassembled WGS sequence"/>
</dbReference>
<name>A0A6G1EM73_9ORYZ</name>
<dbReference type="AlphaFoldDB" id="A0A6G1EM73"/>
<protein>
    <submittedName>
        <fullName evidence="2">Uncharacterized protein</fullName>
    </submittedName>
</protein>
<evidence type="ECO:0000313" key="3">
    <source>
        <dbReference type="Proteomes" id="UP000479710"/>
    </source>
</evidence>
<dbReference type="EMBL" id="SPHZ02000003">
    <property type="protein sequence ID" value="KAF0925723.1"/>
    <property type="molecule type" value="Genomic_DNA"/>
</dbReference>
<feature type="compositionally biased region" description="Basic and acidic residues" evidence="1">
    <location>
        <begin position="78"/>
        <end position="88"/>
    </location>
</feature>